<feature type="transmembrane region" description="Helical" evidence="6">
    <location>
        <begin position="265"/>
        <end position="285"/>
    </location>
</feature>
<feature type="region of interest" description="Disordered" evidence="5">
    <location>
        <begin position="296"/>
        <end position="329"/>
    </location>
</feature>
<organism evidence="7 8">
    <name type="scientific">Mycena chlorophos</name>
    <name type="common">Agaric fungus</name>
    <name type="synonym">Agaricus chlorophos</name>
    <dbReference type="NCBI Taxonomy" id="658473"/>
    <lineage>
        <taxon>Eukaryota</taxon>
        <taxon>Fungi</taxon>
        <taxon>Dikarya</taxon>
        <taxon>Basidiomycota</taxon>
        <taxon>Agaricomycotina</taxon>
        <taxon>Agaricomycetes</taxon>
        <taxon>Agaricomycetidae</taxon>
        <taxon>Agaricales</taxon>
        <taxon>Marasmiineae</taxon>
        <taxon>Mycenaceae</taxon>
        <taxon>Mycena</taxon>
    </lineage>
</organism>
<feature type="transmembrane region" description="Helical" evidence="6">
    <location>
        <begin position="99"/>
        <end position="122"/>
    </location>
</feature>
<sequence length="329" mass="35121">MGSLIPEPVVLARAILRNNTNETITEQDYGYTPSESAAIAFVVIFGLSTLVHAGQAAYFKTWGLLPTAVLAGIGEIAGWSGRLWSSLSATTNTAFKIQIPATIIAPTFLLAVSFMVFSRVTTQLGSHYSLLPPRLYLWVFFSCDFIALIAQGIGGGRAAAATTLSGASTGAKIMLGGIGFQFAVITIFTFLVLDFIFRKTTHRPYRPAPPGTPGGARGLPLARMPHLKIVLAALMFSNTVFFIRSVYRLIELAGGWEGRIIHTQVYFTVLDGGMIALAILTWNVVHPGLFFPSKPPPGMGMGMSGEGGEGEGKGNIEPSREASVEHAAQ</sequence>
<keyword evidence="3 6" id="KW-1133">Transmembrane helix</keyword>
<dbReference type="GO" id="GO:0000324">
    <property type="term" value="C:fungal-type vacuole"/>
    <property type="evidence" value="ECO:0007669"/>
    <property type="project" value="TreeGrafter"/>
</dbReference>
<feature type="compositionally biased region" description="Basic and acidic residues" evidence="5">
    <location>
        <begin position="310"/>
        <end position="329"/>
    </location>
</feature>
<feature type="transmembrane region" description="Helical" evidence="6">
    <location>
        <begin position="173"/>
        <end position="197"/>
    </location>
</feature>
<feature type="transmembrane region" description="Helical" evidence="6">
    <location>
        <begin position="61"/>
        <end position="79"/>
    </location>
</feature>
<gene>
    <name evidence="7" type="ORF">HMN09_00921800</name>
</gene>
<evidence type="ECO:0000256" key="1">
    <source>
        <dbReference type="ARBA" id="ARBA00004141"/>
    </source>
</evidence>
<comment type="subcellular location">
    <subcellularLocation>
        <location evidence="1">Membrane</location>
        <topology evidence="1">Multi-pass membrane protein</topology>
    </subcellularLocation>
</comment>
<evidence type="ECO:0000256" key="3">
    <source>
        <dbReference type="ARBA" id="ARBA00022989"/>
    </source>
</evidence>
<evidence type="ECO:0000256" key="2">
    <source>
        <dbReference type="ARBA" id="ARBA00022692"/>
    </source>
</evidence>
<protein>
    <recommendedName>
        <fullName evidence="9">RTA1-domain-containing protein</fullName>
    </recommendedName>
</protein>
<evidence type="ECO:0000256" key="4">
    <source>
        <dbReference type="ARBA" id="ARBA00023136"/>
    </source>
</evidence>
<dbReference type="GO" id="GO:0005886">
    <property type="term" value="C:plasma membrane"/>
    <property type="evidence" value="ECO:0007669"/>
    <property type="project" value="TreeGrafter"/>
</dbReference>
<feature type="transmembrane region" description="Helical" evidence="6">
    <location>
        <begin position="36"/>
        <end position="54"/>
    </location>
</feature>
<dbReference type="Proteomes" id="UP000613580">
    <property type="component" value="Unassembled WGS sequence"/>
</dbReference>
<dbReference type="PANTHER" id="PTHR31465">
    <property type="entry name" value="PROTEIN RTA1-RELATED"/>
    <property type="match status" value="1"/>
</dbReference>
<proteinExistence type="predicted"/>
<keyword evidence="8" id="KW-1185">Reference proteome</keyword>
<evidence type="ECO:0000256" key="6">
    <source>
        <dbReference type="SAM" id="Phobius"/>
    </source>
</evidence>
<feature type="transmembrane region" description="Helical" evidence="6">
    <location>
        <begin position="134"/>
        <end position="153"/>
    </location>
</feature>
<dbReference type="AlphaFoldDB" id="A0A8H6W5U5"/>
<comment type="caution">
    <text evidence="7">The sequence shown here is derived from an EMBL/GenBank/DDBJ whole genome shotgun (WGS) entry which is preliminary data.</text>
</comment>
<evidence type="ECO:0008006" key="9">
    <source>
        <dbReference type="Google" id="ProtNLM"/>
    </source>
</evidence>
<evidence type="ECO:0000256" key="5">
    <source>
        <dbReference type="SAM" id="MobiDB-lite"/>
    </source>
</evidence>
<dbReference type="PANTHER" id="PTHR31465:SF9">
    <property type="entry name" value="SPHINGOID LONG-CHAIN BASE TRANSPORTER RSB1"/>
    <property type="match status" value="1"/>
</dbReference>
<keyword evidence="2 6" id="KW-0812">Transmembrane</keyword>
<reference evidence="7" key="1">
    <citation type="submission" date="2020-05" db="EMBL/GenBank/DDBJ databases">
        <title>Mycena genomes resolve the evolution of fungal bioluminescence.</title>
        <authorList>
            <person name="Tsai I.J."/>
        </authorList>
    </citation>
    <scope>NUCLEOTIDE SEQUENCE</scope>
    <source>
        <strain evidence="7">110903Hualien_Pintung</strain>
    </source>
</reference>
<dbReference type="InterPro" id="IPR007568">
    <property type="entry name" value="RTA1"/>
</dbReference>
<name>A0A8H6W5U5_MYCCL</name>
<dbReference type="Pfam" id="PF04479">
    <property type="entry name" value="RTA1"/>
    <property type="match status" value="1"/>
</dbReference>
<dbReference type="EMBL" id="JACAZE010000013">
    <property type="protein sequence ID" value="KAF7300384.1"/>
    <property type="molecule type" value="Genomic_DNA"/>
</dbReference>
<accession>A0A8H6W5U5</accession>
<evidence type="ECO:0000313" key="7">
    <source>
        <dbReference type="EMBL" id="KAF7300384.1"/>
    </source>
</evidence>
<keyword evidence="4 6" id="KW-0472">Membrane</keyword>
<evidence type="ECO:0000313" key="8">
    <source>
        <dbReference type="Proteomes" id="UP000613580"/>
    </source>
</evidence>
<dbReference type="OrthoDB" id="3358017at2759"/>